<organism evidence="11 12">
    <name type="scientific">Photobacterium toruni</name>
    <dbReference type="NCBI Taxonomy" id="1935446"/>
    <lineage>
        <taxon>Bacteria</taxon>
        <taxon>Pseudomonadati</taxon>
        <taxon>Pseudomonadota</taxon>
        <taxon>Gammaproteobacteria</taxon>
        <taxon>Vibrionales</taxon>
        <taxon>Vibrionaceae</taxon>
        <taxon>Photobacterium</taxon>
    </lineage>
</organism>
<evidence type="ECO:0000259" key="10">
    <source>
        <dbReference type="Pfam" id="PF12323"/>
    </source>
</evidence>
<evidence type="ECO:0000259" key="8">
    <source>
        <dbReference type="Pfam" id="PF01385"/>
    </source>
</evidence>
<dbReference type="GO" id="GO:0003677">
    <property type="term" value="F:DNA binding"/>
    <property type="evidence" value="ECO:0007669"/>
    <property type="project" value="UniProtKB-KW"/>
</dbReference>
<evidence type="ECO:0000256" key="4">
    <source>
        <dbReference type="ARBA" id="ARBA00022723"/>
    </source>
</evidence>
<feature type="domain" description="Transposase putative helix-turn-helix" evidence="10">
    <location>
        <begin position="2"/>
        <end position="40"/>
    </location>
</feature>
<dbReference type="Pfam" id="PF01385">
    <property type="entry name" value="OrfB_IS605"/>
    <property type="match status" value="1"/>
</dbReference>
<comment type="similarity">
    <text evidence="2">In the N-terminal section; belongs to the transposase 2 family.</text>
</comment>
<dbReference type="EMBL" id="FUWP01000023">
    <property type="protein sequence ID" value="SKA51747.1"/>
    <property type="molecule type" value="Genomic_DNA"/>
</dbReference>
<dbReference type="NCBIfam" id="TIGR01766">
    <property type="entry name" value="IS200/IS605 family accessory protein TnpB-like domain"/>
    <property type="match status" value="1"/>
</dbReference>
<dbReference type="InterPro" id="IPR021027">
    <property type="entry name" value="Transposase_put_HTH"/>
</dbReference>
<evidence type="ECO:0000256" key="3">
    <source>
        <dbReference type="ARBA" id="ARBA00022578"/>
    </source>
</evidence>
<reference evidence="11 12" key="1">
    <citation type="submission" date="2017-02" db="EMBL/GenBank/DDBJ databases">
        <authorList>
            <person name="Peterson S.W."/>
        </authorList>
    </citation>
    <scope>NUCLEOTIDE SEQUENCE [LARGE SCALE GENOMIC DNA]</scope>
    <source>
        <strain evidence="11 12">CECT 9189</strain>
    </source>
</reference>
<evidence type="ECO:0000313" key="11">
    <source>
        <dbReference type="EMBL" id="SKA51747.1"/>
    </source>
</evidence>
<feature type="domain" description="Cas12f1-like TNB" evidence="9">
    <location>
        <begin position="283"/>
        <end position="350"/>
    </location>
</feature>
<keyword evidence="4" id="KW-0479">Metal-binding</keyword>
<dbReference type="Proteomes" id="UP000191116">
    <property type="component" value="Unassembled WGS sequence"/>
</dbReference>
<name>A0A1T4UGF1_9GAMM</name>
<keyword evidence="3" id="KW-0815">Transposition</keyword>
<evidence type="ECO:0000259" key="9">
    <source>
        <dbReference type="Pfam" id="PF07282"/>
    </source>
</evidence>
<evidence type="ECO:0000256" key="2">
    <source>
        <dbReference type="ARBA" id="ARBA00011044"/>
    </source>
</evidence>
<evidence type="ECO:0000256" key="7">
    <source>
        <dbReference type="ARBA" id="ARBA00023172"/>
    </source>
</evidence>
<keyword evidence="7" id="KW-0233">DNA recombination</keyword>
<comment type="similarity">
    <text evidence="1">In the C-terminal section; belongs to the transposase 35 family.</text>
</comment>
<evidence type="ECO:0000256" key="6">
    <source>
        <dbReference type="ARBA" id="ARBA00023125"/>
    </source>
</evidence>
<dbReference type="GO" id="GO:0006310">
    <property type="term" value="P:DNA recombination"/>
    <property type="evidence" value="ECO:0007669"/>
    <property type="project" value="UniProtKB-KW"/>
</dbReference>
<dbReference type="Pfam" id="PF07282">
    <property type="entry name" value="Cas12f1-like_TNB"/>
    <property type="match status" value="1"/>
</dbReference>
<dbReference type="AlphaFoldDB" id="A0A1T4UGF1"/>
<keyword evidence="6" id="KW-0238">DNA-binding</keyword>
<dbReference type="InterPro" id="IPR001959">
    <property type="entry name" value="Transposase"/>
</dbReference>
<accession>A0A1T4UGF1</accession>
<dbReference type="GO" id="GO:0046872">
    <property type="term" value="F:metal ion binding"/>
    <property type="evidence" value="ECO:0007669"/>
    <property type="project" value="UniProtKB-KW"/>
</dbReference>
<dbReference type="InterPro" id="IPR010095">
    <property type="entry name" value="Cas12f1-like_TNB"/>
</dbReference>
<sequence>MKFRFYPTPSQENLLARTFGCVRVVYNQILKHRTDAYYSDNEKINYNKASSLLTQLKKQAEFEWLNEVSCVPLQQALRHQQTAFRNFFEHRASYPKFKKKHAKQSAEFTKSAFYYRDDQITLAKCREPLDVRWSRKLPSDPTTVTVTKDSAGRYFVACRCQFDPKSLPISKHSVGIDLGLKDIFVTSDGVRTGNPKYTKRYAKKLAKAQRNLSRKKKGSNNRNKARLKVARINAKIADCRRDFSHKLTTALIRENQFIFTESLAVKNMIKNHKLAKHIADTNWGDLVRQLTYKAEWYERTVVQIDRFYPSSKRCNGCGHVVDSLPLHIRHWECPSCHSWRDRDLNAALNIKAVGQTVLACGA</sequence>
<dbReference type="PANTHER" id="PTHR30405">
    <property type="entry name" value="TRANSPOSASE"/>
    <property type="match status" value="1"/>
</dbReference>
<dbReference type="RefSeq" id="WP_080175975.1">
    <property type="nucleotide sequence ID" value="NZ_AP024856.1"/>
</dbReference>
<dbReference type="InterPro" id="IPR051399">
    <property type="entry name" value="RNA-guided_DNA_endo/Transpos"/>
</dbReference>
<dbReference type="Pfam" id="PF12323">
    <property type="entry name" value="HTH_OrfB_IS605"/>
    <property type="match status" value="1"/>
</dbReference>
<dbReference type="NCBIfam" id="NF040570">
    <property type="entry name" value="guided_TnpB"/>
    <property type="match status" value="1"/>
</dbReference>
<evidence type="ECO:0000256" key="1">
    <source>
        <dbReference type="ARBA" id="ARBA00008761"/>
    </source>
</evidence>
<feature type="domain" description="Probable transposase IS891/IS1136/IS1341" evidence="8">
    <location>
        <begin position="166"/>
        <end position="271"/>
    </location>
</feature>
<proteinExistence type="inferred from homology"/>
<evidence type="ECO:0000256" key="5">
    <source>
        <dbReference type="ARBA" id="ARBA00022833"/>
    </source>
</evidence>
<dbReference type="GO" id="GO:0032196">
    <property type="term" value="P:transposition"/>
    <property type="evidence" value="ECO:0007669"/>
    <property type="project" value="UniProtKB-KW"/>
</dbReference>
<evidence type="ECO:0000313" key="12">
    <source>
        <dbReference type="Proteomes" id="UP000191116"/>
    </source>
</evidence>
<protein>
    <submittedName>
        <fullName evidence="11">Putative transposase</fullName>
    </submittedName>
</protein>
<keyword evidence="5" id="KW-0862">Zinc</keyword>
<gene>
    <name evidence="11" type="ORF">CZ814_03203</name>
</gene>
<dbReference type="PANTHER" id="PTHR30405:SF25">
    <property type="entry name" value="RNA-GUIDED DNA ENDONUCLEASE INSQ-RELATED"/>
    <property type="match status" value="1"/>
</dbReference>